<dbReference type="SUPFAM" id="SSF53383">
    <property type="entry name" value="PLP-dependent transferases"/>
    <property type="match status" value="1"/>
</dbReference>
<dbReference type="InterPro" id="IPR015424">
    <property type="entry name" value="PyrdxlP-dep_Trfase"/>
</dbReference>
<evidence type="ECO:0000256" key="5">
    <source>
        <dbReference type="RuleBase" id="RU004508"/>
    </source>
</evidence>
<dbReference type="InterPro" id="IPR015422">
    <property type="entry name" value="PyrdxlP-dep_Trfase_small"/>
</dbReference>
<sequence length="367" mass="40733">MIQMNDFGAEPAALREAMLAAIRRVIDSGWYVLGDEVRSFEEQWAAVCGTACAVGVGNGMDAIEIALRTLNIGPGDEVITTSMTAYATVLAILRAGAIPVLADIEPDTALLSLESAQRCISSRTKAVILVHLYGQVRKMAAWIEFCHENNAWLIEDCAQSHLASWQGKVAGNFGEVGAYSFYPTKNLGTLGDGGMLVTNNLCLAADAMRMRNYGQSDRYHHPEFGMNSRLDELHAAILRERIKWLKIFTERRRSIAHAYEVGITNSLVKKMIPPEEDAAHVYHLYVVTCKWRDALQFHLNKNQVQALIHYPIPVHHQKQCLQIMRDPCGLPVSEYHAAMCLTLPVHPQMSDADVTQVISAVNSFRGD</sequence>
<dbReference type="STRING" id="946483.Cenrod_0016"/>
<keyword evidence="1 4" id="KW-0663">Pyridoxal phosphate</keyword>
<dbReference type="AlphaFoldDB" id="U5N779"/>
<dbReference type="GO" id="GO:0008483">
    <property type="term" value="F:transaminase activity"/>
    <property type="evidence" value="ECO:0007669"/>
    <property type="project" value="TreeGrafter"/>
</dbReference>
<evidence type="ECO:0000256" key="3">
    <source>
        <dbReference type="PIRSR" id="PIRSR000390-1"/>
    </source>
</evidence>
<dbReference type="GO" id="GO:0000271">
    <property type="term" value="P:polysaccharide biosynthetic process"/>
    <property type="evidence" value="ECO:0007669"/>
    <property type="project" value="TreeGrafter"/>
</dbReference>
<dbReference type="CDD" id="cd00616">
    <property type="entry name" value="AHBA_syn"/>
    <property type="match status" value="1"/>
</dbReference>
<evidence type="ECO:0000256" key="2">
    <source>
        <dbReference type="ARBA" id="ARBA00037999"/>
    </source>
</evidence>
<dbReference type="eggNOG" id="COG0399">
    <property type="taxonomic scope" value="Bacteria"/>
</dbReference>
<dbReference type="EMBL" id="CP004885">
    <property type="protein sequence ID" value="AGX86153.1"/>
    <property type="molecule type" value="Genomic_DNA"/>
</dbReference>
<evidence type="ECO:0000313" key="7">
    <source>
        <dbReference type="Proteomes" id="UP000017184"/>
    </source>
</evidence>
<dbReference type="KEGG" id="cbx:Cenrod_0016"/>
<organism evidence="6 7">
    <name type="scientific">Candidatus Symbiobacter mobilis CR</name>
    <dbReference type="NCBI Taxonomy" id="946483"/>
    <lineage>
        <taxon>Bacteria</taxon>
        <taxon>Pseudomonadati</taxon>
        <taxon>Pseudomonadota</taxon>
        <taxon>Betaproteobacteria</taxon>
        <taxon>Burkholderiales</taxon>
        <taxon>Comamonadaceae</taxon>
    </lineage>
</organism>
<reference evidence="6 7" key="1">
    <citation type="journal article" date="2013" name="Genome Biol.">
        <title>Genomic analysis reveals key aspects of prokaryotic symbiosis in the phototrophic consortium "Chlorochromatium aggregatum".</title>
        <authorList>
            <person name="Liu Z."/>
            <person name="Muller J."/>
            <person name="Li T."/>
            <person name="Alvey R.M."/>
            <person name="Vogl K."/>
            <person name="Frigaard N.U."/>
            <person name="Rockwell N.C."/>
            <person name="Boyd E.S."/>
            <person name="Tomsho L.P."/>
            <person name="Schuster S.C."/>
            <person name="Henke P."/>
            <person name="Rohde M."/>
            <person name="Overmann J."/>
            <person name="Bryant D.A."/>
        </authorList>
    </citation>
    <scope>NUCLEOTIDE SEQUENCE [LARGE SCALE GENOMIC DNA]</scope>
    <source>
        <strain evidence="6">CR</strain>
    </source>
</reference>
<keyword evidence="7" id="KW-1185">Reference proteome</keyword>
<gene>
    <name evidence="6" type="ORF">Cenrod_0016</name>
</gene>
<dbReference type="Gene3D" id="3.40.640.10">
    <property type="entry name" value="Type I PLP-dependent aspartate aminotransferase-like (Major domain)"/>
    <property type="match status" value="1"/>
</dbReference>
<dbReference type="PIRSF" id="PIRSF000390">
    <property type="entry name" value="PLP_StrS"/>
    <property type="match status" value="1"/>
</dbReference>
<feature type="modified residue" description="N6-(pyridoxal phosphate)lysine" evidence="4">
    <location>
        <position position="185"/>
    </location>
</feature>
<name>U5N779_9BURK</name>
<accession>U5N779</accession>
<dbReference type="Pfam" id="PF01041">
    <property type="entry name" value="DegT_DnrJ_EryC1"/>
    <property type="match status" value="1"/>
</dbReference>
<dbReference type="PANTHER" id="PTHR30244:SF36">
    <property type="entry name" value="3-OXO-GLUCOSE-6-PHOSPHATE:GLUTAMATE AMINOTRANSFERASE"/>
    <property type="match status" value="1"/>
</dbReference>
<dbReference type="PANTHER" id="PTHR30244">
    <property type="entry name" value="TRANSAMINASE"/>
    <property type="match status" value="1"/>
</dbReference>
<dbReference type="InterPro" id="IPR015421">
    <property type="entry name" value="PyrdxlP-dep_Trfase_major"/>
</dbReference>
<dbReference type="Proteomes" id="UP000017184">
    <property type="component" value="Chromosome"/>
</dbReference>
<dbReference type="InterPro" id="IPR000653">
    <property type="entry name" value="DegT/StrS_aminotransferase"/>
</dbReference>
<dbReference type="PATRIC" id="fig|946483.4.peg.15"/>
<protein>
    <submittedName>
        <fullName evidence="6">Pyridoxal phosphate-dependent enzyme</fullName>
    </submittedName>
</protein>
<evidence type="ECO:0000256" key="4">
    <source>
        <dbReference type="PIRSR" id="PIRSR000390-2"/>
    </source>
</evidence>
<evidence type="ECO:0000313" key="6">
    <source>
        <dbReference type="EMBL" id="AGX86153.1"/>
    </source>
</evidence>
<dbReference type="HOGENOM" id="CLU_033332_6_0_4"/>
<dbReference type="Gene3D" id="3.90.1150.10">
    <property type="entry name" value="Aspartate Aminotransferase, domain 1"/>
    <property type="match status" value="1"/>
</dbReference>
<comment type="similarity">
    <text evidence="2 5">Belongs to the DegT/DnrJ/EryC1 family.</text>
</comment>
<proteinExistence type="inferred from homology"/>
<feature type="active site" description="Proton acceptor" evidence="3">
    <location>
        <position position="185"/>
    </location>
</feature>
<dbReference type="RefSeq" id="WP_022770976.1">
    <property type="nucleotide sequence ID" value="NC_022576.1"/>
</dbReference>
<dbReference type="GO" id="GO:0030170">
    <property type="term" value="F:pyridoxal phosphate binding"/>
    <property type="evidence" value="ECO:0007669"/>
    <property type="project" value="TreeGrafter"/>
</dbReference>
<dbReference type="OrthoDB" id="9804264at2"/>
<evidence type="ECO:0000256" key="1">
    <source>
        <dbReference type="ARBA" id="ARBA00022898"/>
    </source>
</evidence>